<feature type="compositionally biased region" description="Basic and acidic residues" evidence="1">
    <location>
        <begin position="173"/>
        <end position="185"/>
    </location>
</feature>
<name>A0A7J7SS27_MYOMY</name>
<evidence type="ECO:0000256" key="1">
    <source>
        <dbReference type="SAM" id="MobiDB-lite"/>
    </source>
</evidence>
<feature type="compositionally biased region" description="Pro residues" evidence="1">
    <location>
        <begin position="44"/>
        <end position="58"/>
    </location>
</feature>
<gene>
    <name evidence="2" type="ORF">mMyoMyo1_009282</name>
</gene>
<comment type="caution">
    <text evidence="2">The sequence shown here is derived from an EMBL/GenBank/DDBJ whole genome shotgun (WGS) entry which is preliminary data.</text>
</comment>
<dbReference type="EMBL" id="JABWUV010000018">
    <property type="protein sequence ID" value="KAF6290887.1"/>
    <property type="molecule type" value="Genomic_DNA"/>
</dbReference>
<evidence type="ECO:0000313" key="2">
    <source>
        <dbReference type="EMBL" id="KAF6290887.1"/>
    </source>
</evidence>
<feature type="region of interest" description="Disordered" evidence="1">
    <location>
        <begin position="173"/>
        <end position="200"/>
    </location>
</feature>
<protein>
    <submittedName>
        <fullName evidence="2">Uncharacterized protein</fullName>
    </submittedName>
</protein>
<dbReference type="AlphaFoldDB" id="A0A7J7SS27"/>
<accession>A0A7J7SS27</accession>
<dbReference type="Proteomes" id="UP000527355">
    <property type="component" value="Unassembled WGS sequence"/>
</dbReference>
<proteinExistence type="predicted"/>
<organism evidence="2 3">
    <name type="scientific">Myotis myotis</name>
    <name type="common">Greater mouse-eared bat</name>
    <name type="synonym">Vespertilio myotis</name>
    <dbReference type="NCBI Taxonomy" id="51298"/>
    <lineage>
        <taxon>Eukaryota</taxon>
        <taxon>Metazoa</taxon>
        <taxon>Chordata</taxon>
        <taxon>Craniata</taxon>
        <taxon>Vertebrata</taxon>
        <taxon>Euteleostomi</taxon>
        <taxon>Mammalia</taxon>
        <taxon>Eutheria</taxon>
        <taxon>Laurasiatheria</taxon>
        <taxon>Chiroptera</taxon>
        <taxon>Yangochiroptera</taxon>
        <taxon>Vespertilionidae</taxon>
        <taxon>Myotis</taxon>
    </lineage>
</organism>
<sequence length="214" mass="23299">MVLQGAGLRGLWRLLSHLASHILHSPAFSAPRVGEATEKWQWSPPVPQPPPAATPFPLPHHRSATLSGSLRSGRSHHCPLSLVLVPVPSLGRLSDKGHQPCWEQRPAFCQVLSPLAPPSAPKGQGFKVTSVTFMSPNPNPGEKAPPVFYLFIHSFIHSFIHYLLLISERKGEGERNRNNNDERESLIGPSANPPLETEPTTWACALTGNGTMTA</sequence>
<reference evidence="2 3" key="1">
    <citation type="journal article" date="2020" name="Nature">
        <title>Six reference-quality genomes reveal evolution of bat adaptations.</title>
        <authorList>
            <person name="Jebb D."/>
            <person name="Huang Z."/>
            <person name="Pippel M."/>
            <person name="Hughes G.M."/>
            <person name="Lavrichenko K."/>
            <person name="Devanna P."/>
            <person name="Winkler S."/>
            <person name="Jermiin L.S."/>
            <person name="Skirmuntt E.C."/>
            <person name="Katzourakis A."/>
            <person name="Burkitt-Gray L."/>
            <person name="Ray D.A."/>
            <person name="Sullivan K.A.M."/>
            <person name="Roscito J.G."/>
            <person name="Kirilenko B.M."/>
            <person name="Davalos L.M."/>
            <person name="Corthals A.P."/>
            <person name="Power M.L."/>
            <person name="Jones G."/>
            <person name="Ransome R.D."/>
            <person name="Dechmann D.K.N."/>
            <person name="Locatelli A.G."/>
            <person name="Puechmaille S.J."/>
            <person name="Fedrigo O."/>
            <person name="Jarvis E.D."/>
            <person name="Hiller M."/>
            <person name="Vernes S.C."/>
            <person name="Myers E.W."/>
            <person name="Teeling E.C."/>
        </authorList>
    </citation>
    <scope>NUCLEOTIDE SEQUENCE [LARGE SCALE GENOMIC DNA]</scope>
    <source>
        <strain evidence="2">MMyoMyo1</strain>
        <tissue evidence="2">Flight muscle</tissue>
    </source>
</reference>
<keyword evidence="3" id="KW-1185">Reference proteome</keyword>
<evidence type="ECO:0000313" key="3">
    <source>
        <dbReference type="Proteomes" id="UP000527355"/>
    </source>
</evidence>
<feature type="region of interest" description="Disordered" evidence="1">
    <location>
        <begin position="40"/>
        <end position="60"/>
    </location>
</feature>